<dbReference type="GO" id="GO:0005506">
    <property type="term" value="F:iron ion binding"/>
    <property type="evidence" value="ECO:0007669"/>
    <property type="project" value="InterPro"/>
</dbReference>
<keyword evidence="14" id="KW-0732">Signal</keyword>
<accession>A0A445M1K2</accession>
<evidence type="ECO:0000256" key="10">
    <source>
        <dbReference type="ARBA" id="ARBA00023033"/>
    </source>
</evidence>
<keyword evidence="4 12" id="KW-0349">Heme</keyword>
<comment type="caution">
    <text evidence="15">The sequence shown here is derived from an EMBL/GenBank/DDBJ whole genome shotgun (WGS) entry which is preliminary data.</text>
</comment>
<dbReference type="GO" id="GO:0016020">
    <property type="term" value="C:membrane"/>
    <property type="evidence" value="ECO:0007669"/>
    <property type="project" value="UniProtKB-SubCell"/>
</dbReference>
<dbReference type="Proteomes" id="UP000289340">
    <property type="component" value="Chromosome 1"/>
</dbReference>
<dbReference type="GO" id="GO:0016705">
    <property type="term" value="F:oxidoreductase activity, acting on paired donors, with incorporation or reduction of molecular oxygen"/>
    <property type="evidence" value="ECO:0007669"/>
    <property type="project" value="InterPro"/>
</dbReference>
<dbReference type="FunFam" id="1.10.630.10:FF:000044">
    <property type="entry name" value="Cytochrome P450"/>
    <property type="match status" value="1"/>
</dbReference>
<feature type="region of interest" description="Disordered" evidence="13">
    <location>
        <begin position="552"/>
        <end position="580"/>
    </location>
</feature>
<organism evidence="15 16">
    <name type="scientific">Glycine soja</name>
    <name type="common">Wild soybean</name>
    <dbReference type="NCBI Taxonomy" id="3848"/>
    <lineage>
        <taxon>Eukaryota</taxon>
        <taxon>Viridiplantae</taxon>
        <taxon>Streptophyta</taxon>
        <taxon>Embryophyta</taxon>
        <taxon>Tracheophyta</taxon>
        <taxon>Spermatophyta</taxon>
        <taxon>Magnoliopsida</taxon>
        <taxon>eudicotyledons</taxon>
        <taxon>Gunneridae</taxon>
        <taxon>Pentapetalae</taxon>
        <taxon>rosids</taxon>
        <taxon>fabids</taxon>
        <taxon>Fabales</taxon>
        <taxon>Fabaceae</taxon>
        <taxon>Papilionoideae</taxon>
        <taxon>50 kb inversion clade</taxon>
        <taxon>NPAAA clade</taxon>
        <taxon>indigoferoid/millettioid clade</taxon>
        <taxon>Phaseoleae</taxon>
        <taxon>Glycine</taxon>
        <taxon>Glycine subgen. Soja</taxon>
    </lineage>
</organism>
<evidence type="ECO:0000256" key="4">
    <source>
        <dbReference type="ARBA" id="ARBA00022617"/>
    </source>
</evidence>
<evidence type="ECO:0000313" key="15">
    <source>
        <dbReference type="EMBL" id="RZC29472.1"/>
    </source>
</evidence>
<evidence type="ECO:0000256" key="5">
    <source>
        <dbReference type="ARBA" id="ARBA00022692"/>
    </source>
</evidence>
<dbReference type="Gene3D" id="1.10.630.10">
    <property type="entry name" value="Cytochrome P450"/>
    <property type="match status" value="1"/>
</dbReference>
<dbReference type="InterPro" id="IPR001128">
    <property type="entry name" value="Cyt_P450"/>
</dbReference>
<keyword evidence="7" id="KW-1133">Transmembrane helix</keyword>
<evidence type="ECO:0000256" key="8">
    <source>
        <dbReference type="ARBA" id="ARBA00023002"/>
    </source>
</evidence>
<dbReference type="Pfam" id="PF00067">
    <property type="entry name" value="p450"/>
    <property type="match status" value="1"/>
</dbReference>
<comment type="cofactor">
    <cofactor evidence="1 12">
        <name>heme</name>
        <dbReference type="ChEBI" id="CHEBI:30413"/>
    </cofactor>
</comment>
<evidence type="ECO:0000256" key="3">
    <source>
        <dbReference type="ARBA" id="ARBA00010617"/>
    </source>
</evidence>
<evidence type="ECO:0000256" key="11">
    <source>
        <dbReference type="ARBA" id="ARBA00023136"/>
    </source>
</evidence>
<keyword evidence="8" id="KW-0560">Oxidoreductase</keyword>
<name>A0A445M1K2_GLYSO</name>
<dbReference type="AlphaFoldDB" id="A0A445M1K2"/>
<comment type="similarity">
    <text evidence="3">Belongs to the cytochrome P450 family.</text>
</comment>
<dbReference type="PANTHER" id="PTHR24296">
    <property type="entry name" value="CYTOCHROME P450"/>
    <property type="match status" value="1"/>
</dbReference>
<keyword evidence="5" id="KW-0812">Transmembrane</keyword>
<reference evidence="15 16" key="1">
    <citation type="submission" date="2018-09" db="EMBL/GenBank/DDBJ databases">
        <title>A high-quality reference genome of wild soybean provides a powerful tool to mine soybean genomes.</title>
        <authorList>
            <person name="Xie M."/>
            <person name="Chung C.Y.L."/>
            <person name="Li M.-W."/>
            <person name="Wong F.-L."/>
            <person name="Chan T.-F."/>
            <person name="Lam H.-M."/>
        </authorList>
    </citation>
    <scope>NUCLEOTIDE SEQUENCE [LARGE SCALE GENOMIC DNA]</scope>
    <source>
        <strain evidence="16">cv. W05</strain>
        <tissue evidence="15">Hypocotyl of etiolated seedlings</tissue>
    </source>
</reference>
<feature type="signal peptide" evidence="14">
    <location>
        <begin position="1"/>
        <end position="24"/>
    </location>
</feature>
<keyword evidence="9 12" id="KW-0408">Iron</keyword>
<gene>
    <name evidence="15" type="ORF">D0Y65_001165</name>
</gene>
<evidence type="ECO:0000256" key="1">
    <source>
        <dbReference type="ARBA" id="ARBA00001971"/>
    </source>
</evidence>
<dbReference type="GO" id="GO:0020037">
    <property type="term" value="F:heme binding"/>
    <property type="evidence" value="ECO:0007669"/>
    <property type="project" value="InterPro"/>
</dbReference>
<keyword evidence="6 12" id="KW-0479">Metal-binding</keyword>
<dbReference type="InterPro" id="IPR036396">
    <property type="entry name" value="Cyt_P450_sf"/>
</dbReference>
<dbReference type="SUPFAM" id="SSF48264">
    <property type="entry name" value="Cytochrome P450"/>
    <property type="match status" value="1"/>
</dbReference>
<evidence type="ECO:0000256" key="6">
    <source>
        <dbReference type="ARBA" id="ARBA00022723"/>
    </source>
</evidence>
<evidence type="ECO:0000256" key="13">
    <source>
        <dbReference type="SAM" id="MobiDB-lite"/>
    </source>
</evidence>
<evidence type="ECO:0000256" key="9">
    <source>
        <dbReference type="ARBA" id="ARBA00023004"/>
    </source>
</evidence>
<sequence length="580" mass="65815">MSVFFFTLLVPFLGFLFFFKTTKQQQRSHNNNHAPLSHPIIGCLVSFYQNRHRLLDWYTEQLANSPTQTIVVRRLGARRTVVTANPRNVEYILKTNFGNFPKGKPFTEILGDFLGCGIFNVDGELWHAQRKLASHAFSTRSLKDFIVKTLQEEVQQRLVPLLEHAARENHVIDLQDVLSRLTFDTVCKVSLGYDPCCLDLSKPLPPLLTAFDTASEVSAARGSAPVFLVWKMKRMLNVGSEKALKEAVKLVHESVMNIIKLKKEEIRFNRKNGTDLLDRLLEACHEEIVVRDMVISMIMAGRDTTSAAMTWLFWLLSRHREQEASLVKEVYDENNQNQGLGLDYECLKEMKLLKACLCESMRLYPPVAWDSKHAGGADVLPDGTHVEKGDRVTYFPYGMGRMEALWGENCCEFKPQRWFHEENVDNGILKCVNPYMFPVFQAGPRVCLGREMAFIQMKYVVASILNRFVISPVSDEHPRFVPLLTAHMAGGFIVRVHKRNGTEIENTYWCSTSKIYIEIASPLTQGLGSWLRGMSHELDKAMGKDLRVITERSGGAMGPGDSKVRQRNDPGQIAAEVAKV</sequence>
<protein>
    <submittedName>
        <fullName evidence="15">Cytochrome P450 94B3</fullName>
    </submittedName>
</protein>
<dbReference type="InterPro" id="IPR002403">
    <property type="entry name" value="Cyt_P450_E_grp-IV"/>
</dbReference>
<evidence type="ECO:0000313" key="16">
    <source>
        <dbReference type="Proteomes" id="UP000289340"/>
    </source>
</evidence>
<evidence type="ECO:0000256" key="14">
    <source>
        <dbReference type="SAM" id="SignalP"/>
    </source>
</evidence>
<dbReference type="PRINTS" id="PR00465">
    <property type="entry name" value="EP450IV"/>
</dbReference>
<dbReference type="GO" id="GO:0004497">
    <property type="term" value="F:monooxygenase activity"/>
    <property type="evidence" value="ECO:0007669"/>
    <property type="project" value="UniProtKB-KW"/>
</dbReference>
<evidence type="ECO:0000256" key="2">
    <source>
        <dbReference type="ARBA" id="ARBA00004167"/>
    </source>
</evidence>
<feature type="binding site" description="axial binding residue" evidence="12">
    <location>
        <position position="447"/>
    </location>
    <ligand>
        <name>heme</name>
        <dbReference type="ChEBI" id="CHEBI:30413"/>
    </ligand>
    <ligandPart>
        <name>Fe</name>
        <dbReference type="ChEBI" id="CHEBI:18248"/>
    </ligandPart>
</feature>
<proteinExistence type="inferred from homology"/>
<keyword evidence="10" id="KW-0503">Monooxygenase</keyword>
<dbReference type="CDD" id="cd11064">
    <property type="entry name" value="CYP86A"/>
    <property type="match status" value="1"/>
</dbReference>
<comment type="subcellular location">
    <subcellularLocation>
        <location evidence="2">Membrane</location>
        <topology evidence="2">Single-pass membrane protein</topology>
    </subcellularLocation>
</comment>
<feature type="chain" id="PRO_5019272963" evidence="14">
    <location>
        <begin position="25"/>
        <end position="580"/>
    </location>
</feature>
<dbReference type="EMBL" id="QZWG01000001">
    <property type="protein sequence ID" value="RZC29472.1"/>
    <property type="molecule type" value="Genomic_DNA"/>
</dbReference>
<evidence type="ECO:0000256" key="12">
    <source>
        <dbReference type="PIRSR" id="PIRSR602403-1"/>
    </source>
</evidence>
<keyword evidence="11" id="KW-0472">Membrane</keyword>
<dbReference type="PRINTS" id="PR00385">
    <property type="entry name" value="P450"/>
</dbReference>
<evidence type="ECO:0000256" key="7">
    <source>
        <dbReference type="ARBA" id="ARBA00022989"/>
    </source>
</evidence>
<keyword evidence="16" id="KW-1185">Reference proteome</keyword>